<feature type="signal peptide" evidence="2">
    <location>
        <begin position="1"/>
        <end position="30"/>
    </location>
</feature>
<feature type="domain" description="RGS" evidence="3">
    <location>
        <begin position="107"/>
        <end position="203"/>
    </location>
</feature>
<protein>
    <submittedName>
        <fullName evidence="4">RGS</fullName>
    </submittedName>
</protein>
<accession>A0A812EVE0</accession>
<dbReference type="InterPro" id="IPR016137">
    <property type="entry name" value="RGS"/>
</dbReference>
<keyword evidence="1" id="KW-0734">Signal transduction inhibitor</keyword>
<dbReference type="GO" id="GO:0005737">
    <property type="term" value="C:cytoplasm"/>
    <property type="evidence" value="ECO:0007669"/>
    <property type="project" value="TreeGrafter"/>
</dbReference>
<feature type="chain" id="PRO_5032451046" evidence="2">
    <location>
        <begin position="31"/>
        <end position="222"/>
    </location>
</feature>
<dbReference type="GO" id="GO:0007186">
    <property type="term" value="P:G protein-coupled receptor signaling pathway"/>
    <property type="evidence" value="ECO:0007669"/>
    <property type="project" value="InterPro"/>
</dbReference>
<evidence type="ECO:0000256" key="2">
    <source>
        <dbReference type="SAM" id="SignalP"/>
    </source>
</evidence>
<dbReference type="InterPro" id="IPR044926">
    <property type="entry name" value="RGS_subdomain_2"/>
</dbReference>
<dbReference type="EMBL" id="CAHIKZ030005525">
    <property type="protein sequence ID" value="CAE1328338.1"/>
    <property type="molecule type" value="Genomic_DNA"/>
</dbReference>
<dbReference type="SMART" id="SM00224">
    <property type="entry name" value="GGL"/>
    <property type="match status" value="1"/>
</dbReference>
<keyword evidence="2" id="KW-0732">Signal</keyword>
<dbReference type="Gene3D" id="4.10.260.10">
    <property type="entry name" value="Transducin (heterotrimeric G protein), gamma chain"/>
    <property type="match status" value="1"/>
</dbReference>
<dbReference type="PANTHER" id="PTHR45746">
    <property type="entry name" value="LP21163P"/>
    <property type="match status" value="1"/>
</dbReference>
<dbReference type="Gene3D" id="1.10.167.10">
    <property type="entry name" value="Regulator of G-protein Signalling 4, domain 2"/>
    <property type="match status" value="1"/>
</dbReference>
<dbReference type="CDD" id="cd00068">
    <property type="entry name" value="GGL"/>
    <property type="match status" value="1"/>
</dbReference>
<gene>
    <name evidence="4" type="ORF">SPHA_77919</name>
</gene>
<evidence type="ECO:0000313" key="4">
    <source>
        <dbReference type="EMBL" id="CAE1328338.1"/>
    </source>
</evidence>
<dbReference type="SMART" id="SM00315">
    <property type="entry name" value="RGS"/>
    <property type="match status" value="1"/>
</dbReference>
<dbReference type="SUPFAM" id="SSF48097">
    <property type="entry name" value="Regulator of G-protein signaling, RGS"/>
    <property type="match status" value="1"/>
</dbReference>
<sequence>MLHLMSGFCCLVTIIWPICVHLCLYSSADSRLIESLKQKLEKRRVKISKVAESFVAYYEQYAEFDAFITTPEPSNPWVSDNIEYWDQEKTVNPKDIPPRRVKRWGFTIEEVLTDQAGVEQFSKFLDKEFSGENLKFWLACKDLKGLPLREVHSRVLDIYKEFLAPGCHNPVNVDSTIAELVRRRIENNPDRYCFDEAQVSLHSKKKKYYRSYNTDKGKKNIF</sequence>
<evidence type="ECO:0000256" key="1">
    <source>
        <dbReference type="ARBA" id="ARBA00022700"/>
    </source>
</evidence>
<dbReference type="GO" id="GO:0043005">
    <property type="term" value="C:neuron projection"/>
    <property type="evidence" value="ECO:0007669"/>
    <property type="project" value="TreeGrafter"/>
</dbReference>
<dbReference type="SMART" id="SM01224">
    <property type="entry name" value="G_gamma"/>
    <property type="match status" value="1"/>
</dbReference>
<dbReference type="GO" id="GO:0009968">
    <property type="term" value="P:negative regulation of signal transduction"/>
    <property type="evidence" value="ECO:0007669"/>
    <property type="project" value="UniProtKB-KW"/>
</dbReference>
<comment type="caution">
    <text evidence="4">The sequence shown here is derived from an EMBL/GenBank/DDBJ whole genome shotgun (WGS) entry which is preliminary data.</text>
</comment>
<dbReference type="Pfam" id="PF00615">
    <property type="entry name" value="RGS"/>
    <property type="match status" value="1"/>
</dbReference>
<dbReference type="Pfam" id="PF00631">
    <property type="entry name" value="G-gamma"/>
    <property type="match status" value="1"/>
</dbReference>
<dbReference type="PANTHER" id="PTHR45746:SF6">
    <property type="entry name" value="LP21163P"/>
    <property type="match status" value="1"/>
</dbReference>
<reference evidence="4" key="1">
    <citation type="submission" date="2021-01" db="EMBL/GenBank/DDBJ databases">
        <authorList>
            <person name="Li R."/>
            <person name="Bekaert M."/>
        </authorList>
    </citation>
    <scope>NUCLEOTIDE SEQUENCE</scope>
    <source>
        <strain evidence="4">Farmed</strain>
    </source>
</reference>
<evidence type="ECO:0000259" key="3">
    <source>
        <dbReference type="PROSITE" id="PS50132"/>
    </source>
</evidence>
<dbReference type="InterPro" id="IPR036305">
    <property type="entry name" value="RGS_sf"/>
</dbReference>
<evidence type="ECO:0000313" key="5">
    <source>
        <dbReference type="Proteomes" id="UP000597762"/>
    </source>
</evidence>
<dbReference type="PROSITE" id="PS50132">
    <property type="entry name" value="RGS"/>
    <property type="match status" value="1"/>
</dbReference>
<dbReference type="OrthoDB" id="196547at2759"/>
<dbReference type="AlphaFoldDB" id="A0A812EVE0"/>
<dbReference type="InterPro" id="IPR047016">
    <property type="entry name" value="RGS6/7/9/11"/>
</dbReference>
<dbReference type="Proteomes" id="UP000597762">
    <property type="component" value="Unassembled WGS sequence"/>
</dbReference>
<dbReference type="PRINTS" id="PR01301">
    <property type="entry name" value="RGSPROTEIN"/>
</dbReference>
<dbReference type="SUPFAM" id="SSF48670">
    <property type="entry name" value="Transducin (heterotrimeric G protein), gamma chain"/>
    <property type="match status" value="1"/>
</dbReference>
<proteinExistence type="predicted"/>
<dbReference type="GO" id="GO:0005096">
    <property type="term" value="F:GTPase activator activity"/>
    <property type="evidence" value="ECO:0007669"/>
    <property type="project" value="TreeGrafter"/>
</dbReference>
<dbReference type="GO" id="GO:0008277">
    <property type="term" value="P:regulation of G protein-coupled receptor signaling pathway"/>
    <property type="evidence" value="ECO:0007669"/>
    <property type="project" value="InterPro"/>
</dbReference>
<name>A0A812EVE0_ACAPH</name>
<organism evidence="4 5">
    <name type="scientific">Acanthosepion pharaonis</name>
    <name type="common">Pharaoh cuttlefish</name>
    <name type="synonym">Sepia pharaonis</name>
    <dbReference type="NCBI Taxonomy" id="158019"/>
    <lineage>
        <taxon>Eukaryota</taxon>
        <taxon>Metazoa</taxon>
        <taxon>Spiralia</taxon>
        <taxon>Lophotrochozoa</taxon>
        <taxon>Mollusca</taxon>
        <taxon>Cephalopoda</taxon>
        <taxon>Coleoidea</taxon>
        <taxon>Decapodiformes</taxon>
        <taxon>Sepiida</taxon>
        <taxon>Sepiina</taxon>
        <taxon>Sepiidae</taxon>
        <taxon>Acanthosepion</taxon>
    </lineage>
</organism>
<keyword evidence="5" id="KW-1185">Reference proteome</keyword>
<dbReference type="InterPro" id="IPR036284">
    <property type="entry name" value="GGL_sf"/>
</dbReference>
<dbReference type="InterPro" id="IPR015898">
    <property type="entry name" value="G-protein_gamma-like_dom"/>
</dbReference>